<keyword evidence="1" id="KW-0808">Transferase</keyword>
<keyword evidence="2 4" id="KW-0418">Kinase</keyword>
<sequence>MQLVGDVGGSNVRLALADDGRLVASSARRSSGADVAGLEALIATFLADAGGPAITAACIAVAGPVANGRASLTNRTWQVSEDDLARVTGARRVLLINDLAALGHATASLTPRVLRSASDDRPHNGQALVVGAGTGFNVCAVRALPGGGVLPLEAEEGHTALPLTIARRLTDLLGADATEAFPSVEHLFAGRGLARFHALRSGVAPVPGEAIAAAANAGDAAAVETLSQYAEAFGLMLREVALRFMPREGIWLAGSVARTLVPRTDRIAAGMLGNPLMRDIPLSTPLLLIEDDMAALQGCIGAITP</sequence>
<dbReference type="PANTHER" id="PTHR47690:SF1">
    <property type="entry name" value="GLUCOKINASE"/>
    <property type="match status" value="1"/>
</dbReference>
<dbReference type="PANTHER" id="PTHR47690">
    <property type="entry name" value="GLUCOKINASE"/>
    <property type="match status" value="1"/>
</dbReference>
<keyword evidence="5" id="KW-1185">Reference proteome</keyword>
<name>A0A344PHP0_9RHOB</name>
<dbReference type="Gene3D" id="3.40.367.20">
    <property type="match status" value="1"/>
</dbReference>
<dbReference type="KEGG" id="pars:DRW48_03565"/>
<gene>
    <name evidence="4" type="ORF">DRW48_03565</name>
</gene>
<dbReference type="InterPro" id="IPR043129">
    <property type="entry name" value="ATPase_NBD"/>
</dbReference>
<dbReference type="AlphaFoldDB" id="A0A344PHP0"/>
<dbReference type="SUPFAM" id="SSF53067">
    <property type="entry name" value="Actin-like ATPase domain"/>
    <property type="match status" value="1"/>
</dbReference>
<dbReference type="Proteomes" id="UP000252023">
    <property type="component" value="Chromosome"/>
</dbReference>
<dbReference type="GO" id="GO:0005829">
    <property type="term" value="C:cytosol"/>
    <property type="evidence" value="ECO:0007669"/>
    <property type="project" value="TreeGrafter"/>
</dbReference>
<dbReference type="Gene3D" id="3.30.420.40">
    <property type="match status" value="1"/>
</dbReference>
<accession>A0A344PHP0</accession>
<dbReference type="CDD" id="cd24008">
    <property type="entry name" value="ASKHA_NBD_GLK"/>
    <property type="match status" value="1"/>
</dbReference>
<evidence type="ECO:0000313" key="5">
    <source>
        <dbReference type="Proteomes" id="UP000252023"/>
    </source>
</evidence>
<dbReference type="OrthoDB" id="9765195at2"/>
<dbReference type="RefSeq" id="WP_114075214.1">
    <property type="nucleotide sequence ID" value="NZ_CP030918.1"/>
</dbReference>
<evidence type="ECO:0000256" key="1">
    <source>
        <dbReference type="ARBA" id="ARBA00022679"/>
    </source>
</evidence>
<dbReference type="InterPro" id="IPR003836">
    <property type="entry name" value="Glucokinase"/>
</dbReference>
<dbReference type="GO" id="GO:0006096">
    <property type="term" value="P:glycolytic process"/>
    <property type="evidence" value="ECO:0007669"/>
    <property type="project" value="InterPro"/>
</dbReference>
<dbReference type="GO" id="GO:0005524">
    <property type="term" value="F:ATP binding"/>
    <property type="evidence" value="ECO:0007669"/>
    <property type="project" value="InterPro"/>
</dbReference>
<dbReference type="Pfam" id="PF02685">
    <property type="entry name" value="Glucokinase"/>
    <property type="match status" value="1"/>
</dbReference>
<organism evidence="4 5">
    <name type="scientific">Paracoccus suum</name>
    <dbReference type="NCBI Taxonomy" id="2259340"/>
    <lineage>
        <taxon>Bacteria</taxon>
        <taxon>Pseudomonadati</taxon>
        <taxon>Pseudomonadota</taxon>
        <taxon>Alphaproteobacteria</taxon>
        <taxon>Rhodobacterales</taxon>
        <taxon>Paracoccaceae</taxon>
        <taxon>Paracoccus</taxon>
    </lineage>
</organism>
<proteinExistence type="inferred from homology"/>
<evidence type="ECO:0000313" key="4">
    <source>
        <dbReference type="EMBL" id="AXC48895.1"/>
    </source>
</evidence>
<evidence type="ECO:0000256" key="2">
    <source>
        <dbReference type="ARBA" id="ARBA00022777"/>
    </source>
</evidence>
<reference evidence="5" key="1">
    <citation type="submission" date="2018-07" db="EMBL/GenBank/DDBJ databases">
        <title>Genome sequencing of Paracoccus sp. SC2-6.</title>
        <authorList>
            <person name="Heo J."/>
            <person name="Kim S.-J."/>
            <person name="Kwon S.-W."/>
        </authorList>
    </citation>
    <scope>NUCLEOTIDE SEQUENCE [LARGE SCALE GENOMIC DNA]</scope>
    <source>
        <strain evidence="5">SC2-6</strain>
    </source>
</reference>
<comment type="similarity">
    <text evidence="3">Belongs to the bacterial glucokinase family.</text>
</comment>
<dbReference type="GO" id="GO:0005536">
    <property type="term" value="F:D-glucose binding"/>
    <property type="evidence" value="ECO:0007669"/>
    <property type="project" value="InterPro"/>
</dbReference>
<dbReference type="GO" id="GO:0004340">
    <property type="term" value="F:glucokinase activity"/>
    <property type="evidence" value="ECO:0007669"/>
    <property type="project" value="InterPro"/>
</dbReference>
<dbReference type="InterPro" id="IPR050201">
    <property type="entry name" value="Bacterial_glucokinase"/>
</dbReference>
<dbReference type="EMBL" id="CP030918">
    <property type="protein sequence ID" value="AXC48895.1"/>
    <property type="molecule type" value="Genomic_DNA"/>
</dbReference>
<protein>
    <submittedName>
        <fullName evidence="4">Glucokinase</fullName>
    </submittedName>
</protein>
<evidence type="ECO:0000256" key="3">
    <source>
        <dbReference type="RuleBase" id="RU004046"/>
    </source>
</evidence>